<dbReference type="GeneID" id="119723946"/>
<accession>A0A913ZIA9</accession>
<dbReference type="GO" id="GO:0006082">
    <property type="term" value="P:organic acid metabolic process"/>
    <property type="evidence" value="ECO:0007669"/>
    <property type="project" value="TreeGrafter"/>
</dbReference>
<keyword evidence="11" id="KW-1185">Reference proteome</keyword>
<keyword evidence="9" id="KW-0812">Transmembrane</keyword>
<dbReference type="RefSeq" id="XP_038050791.1">
    <property type="nucleotide sequence ID" value="XM_038194863.1"/>
</dbReference>
<dbReference type="PROSITE" id="PS00086">
    <property type="entry name" value="CYTOCHROME_P450"/>
    <property type="match status" value="1"/>
</dbReference>
<evidence type="ECO:0000256" key="8">
    <source>
        <dbReference type="RuleBase" id="RU000461"/>
    </source>
</evidence>
<name>A0A913ZIA9_PATMI</name>
<organism evidence="10 11">
    <name type="scientific">Patiria miniata</name>
    <name type="common">Bat star</name>
    <name type="synonym">Asterina miniata</name>
    <dbReference type="NCBI Taxonomy" id="46514"/>
    <lineage>
        <taxon>Eukaryota</taxon>
        <taxon>Metazoa</taxon>
        <taxon>Echinodermata</taxon>
        <taxon>Eleutherozoa</taxon>
        <taxon>Asterozoa</taxon>
        <taxon>Asteroidea</taxon>
        <taxon>Valvatacea</taxon>
        <taxon>Valvatida</taxon>
        <taxon>Asterinidae</taxon>
        <taxon>Patiria</taxon>
    </lineage>
</organism>
<keyword evidence="7 8" id="KW-0349">Heme</keyword>
<dbReference type="GO" id="GO:0006805">
    <property type="term" value="P:xenobiotic metabolic process"/>
    <property type="evidence" value="ECO:0007669"/>
    <property type="project" value="TreeGrafter"/>
</dbReference>
<evidence type="ECO:0000256" key="5">
    <source>
        <dbReference type="ARBA" id="ARBA00023004"/>
    </source>
</evidence>
<evidence type="ECO:0000256" key="2">
    <source>
        <dbReference type="ARBA" id="ARBA00010617"/>
    </source>
</evidence>
<dbReference type="InterPro" id="IPR017972">
    <property type="entry name" value="Cyt_P450_CS"/>
</dbReference>
<dbReference type="OrthoDB" id="1470350at2759"/>
<evidence type="ECO:0000256" key="6">
    <source>
        <dbReference type="ARBA" id="ARBA00023033"/>
    </source>
</evidence>
<evidence type="ECO:0000256" key="7">
    <source>
        <dbReference type="PIRSR" id="PIRSR602401-1"/>
    </source>
</evidence>
<dbReference type="GO" id="GO:0008395">
    <property type="term" value="F:steroid hydroxylase activity"/>
    <property type="evidence" value="ECO:0007669"/>
    <property type="project" value="TreeGrafter"/>
</dbReference>
<keyword evidence="3 7" id="KW-0479">Metal-binding</keyword>
<keyword evidence="6 8" id="KW-0503">Monooxygenase</keyword>
<evidence type="ECO:0000313" key="11">
    <source>
        <dbReference type="Proteomes" id="UP000887568"/>
    </source>
</evidence>
<evidence type="ECO:0000256" key="9">
    <source>
        <dbReference type="SAM" id="Phobius"/>
    </source>
</evidence>
<dbReference type="PANTHER" id="PTHR24300">
    <property type="entry name" value="CYTOCHROME P450 508A4-RELATED"/>
    <property type="match status" value="1"/>
</dbReference>
<dbReference type="PRINTS" id="PR00385">
    <property type="entry name" value="P450"/>
</dbReference>
<dbReference type="GO" id="GO:0005506">
    <property type="term" value="F:iron ion binding"/>
    <property type="evidence" value="ECO:0007669"/>
    <property type="project" value="InterPro"/>
</dbReference>
<keyword evidence="9" id="KW-1133">Transmembrane helix</keyword>
<feature type="transmembrane region" description="Helical" evidence="9">
    <location>
        <begin position="6"/>
        <end position="25"/>
    </location>
</feature>
<comment type="similarity">
    <text evidence="2 8">Belongs to the cytochrome P450 family.</text>
</comment>
<dbReference type="EnsemblMetazoa" id="XM_038194863.1">
    <property type="protein sequence ID" value="XP_038050791.1"/>
    <property type="gene ID" value="LOC119723946"/>
</dbReference>
<dbReference type="InterPro" id="IPR001128">
    <property type="entry name" value="Cyt_P450"/>
</dbReference>
<dbReference type="AlphaFoldDB" id="A0A913ZIA9"/>
<dbReference type="Pfam" id="PF00067">
    <property type="entry name" value="p450"/>
    <property type="match status" value="1"/>
</dbReference>
<reference evidence="10" key="1">
    <citation type="submission" date="2022-11" db="UniProtKB">
        <authorList>
            <consortium name="EnsemblMetazoa"/>
        </authorList>
    </citation>
    <scope>IDENTIFICATION</scope>
</reference>
<dbReference type="GO" id="GO:0020037">
    <property type="term" value="F:heme binding"/>
    <property type="evidence" value="ECO:0007669"/>
    <property type="project" value="InterPro"/>
</dbReference>
<evidence type="ECO:0000256" key="1">
    <source>
        <dbReference type="ARBA" id="ARBA00001971"/>
    </source>
</evidence>
<dbReference type="FunFam" id="1.10.630.10:FF:000036">
    <property type="entry name" value="CYtochrome P450 family"/>
    <property type="match status" value="1"/>
</dbReference>
<sequence length="508" mass="57424">MGERSWEYYSYAPGVLLGVCLIALIKSLPHSKNQKMYQMPPGPKGWPILGSLVHLSGVGRDEFLFGLVRQYGGVFSLRLGSQLVVVVNSFRDVMRPLLLDGHVLSERAPIESLDCYFQGRGIAGAKYGSGWEEVRRFTHRIFRSLGVGRRCFEANVLGELDHMFSEVEQRVGRKEGFDPMLLFNNATANVIGSVLYGQRFDRKNAVFEAMKAALHRSLQLIQYGGASTFLPFMRYLPTLPGLKAFYKEMDTAIHCNEIFIKKYLQERENGDQVVTTIVDAYLDEIKQGESSSFSHESLAFVINDLFMAGTETSATVLTWAVLAALVHPQIQERIHQEIDSQVPTSRQITLQDKPNLPYTQAVLLETLRYGSVVPAVMRATTQDTAISDYEVPEGTIVMLNYLYANFDPEVWEDPEEFKPERFLDDEGHLVEREELIPFSIGRRNCLGDSLAKMEIFLFFSNLLKFYRFEPTNESELSMAPQAGLTRVPLPYTVKASSRGHCICSSMEE</sequence>
<evidence type="ECO:0000256" key="4">
    <source>
        <dbReference type="ARBA" id="ARBA00023002"/>
    </source>
</evidence>
<dbReference type="GO" id="GO:0005737">
    <property type="term" value="C:cytoplasm"/>
    <property type="evidence" value="ECO:0007669"/>
    <property type="project" value="TreeGrafter"/>
</dbReference>
<dbReference type="InterPro" id="IPR002401">
    <property type="entry name" value="Cyt_P450_E_grp-I"/>
</dbReference>
<dbReference type="PANTHER" id="PTHR24300:SF397">
    <property type="entry name" value="CYTOCHROME P450 2U1"/>
    <property type="match status" value="1"/>
</dbReference>
<dbReference type="SUPFAM" id="SSF48264">
    <property type="entry name" value="Cytochrome P450"/>
    <property type="match status" value="1"/>
</dbReference>
<keyword evidence="4 8" id="KW-0560">Oxidoreductase</keyword>
<evidence type="ECO:0000313" key="10">
    <source>
        <dbReference type="EnsemblMetazoa" id="XP_038050791.1"/>
    </source>
</evidence>
<protein>
    <recommendedName>
        <fullName evidence="12">Cytochrome P450</fullName>
    </recommendedName>
</protein>
<keyword evidence="9" id="KW-0472">Membrane</keyword>
<dbReference type="GO" id="GO:0016712">
    <property type="term" value="F:oxidoreductase activity, acting on paired donors, with incorporation or reduction of molecular oxygen, reduced flavin or flavoprotein as one donor, and incorporation of one atom of oxygen"/>
    <property type="evidence" value="ECO:0007669"/>
    <property type="project" value="TreeGrafter"/>
</dbReference>
<comment type="cofactor">
    <cofactor evidence="1 7">
        <name>heme</name>
        <dbReference type="ChEBI" id="CHEBI:30413"/>
    </cofactor>
</comment>
<dbReference type="Proteomes" id="UP000887568">
    <property type="component" value="Unplaced"/>
</dbReference>
<dbReference type="OMA" id="FLPFMRY"/>
<evidence type="ECO:0008006" key="12">
    <source>
        <dbReference type="Google" id="ProtNLM"/>
    </source>
</evidence>
<dbReference type="PRINTS" id="PR00463">
    <property type="entry name" value="EP450I"/>
</dbReference>
<dbReference type="InterPro" id="IPR050182">
    <property type="entry name" value="Cytochrome_P450_fam2"/>
</dbReference>
<evidence type="ECO:0000256" key="3">
    <source>
        <dbReference type="ARBA" id="ARBA00022723"/>
    </source>
</evidence>
<keyword evidence="5 7" id="KW-0408">Iron</keyword>
<proteinExistence type="inferred from homology"/>
<dbReference type="InterPro" id="IPR036396">
    <property type="entry name" value="Cyt_P450_sf"/>
</dbReference>
<dbReference type="Gene3D" id="1.10.630.10">
    <property type="entry name" value="Cytochrome P450"/>
    <property type="match status" value="1"/>
</dbReference>
<feature type="binding site" description="axial binding residue" evidence="7">
    <location>
        <position position="445"/>
    </location>
    <ligand>
        <name>heme</name>
        <dbReference type="ChEBI" id="CHEBI:30413"/>
    </ligand>
    <ligandPart>
        <name>Fe</name>
        <dbReference type="ChEBI" id="CHEBI:18248"/>
    </ligandPart>
</feature>